<evidence type="ECO:0000313" key="2">
    <source>
        <dbReference type="EMBL" id="RDX82879.1"/>
    </source>
</evidence>
<feature type="compositionally biased region" description="Basic residues" evidence="1">
    <location>
        <begin position="152"/>
        <end position="162"/>
    </location>
</feature>
<dbReference type="AlphaFoldDB" id="A0A371FX19"/>
<proteinExistence type="predicted"/>
<evidence type="ECO:0000313" key="3">
    <source>
        <dbReference type="Proteomes" id="UP000257109"/>
    </source>
</evidence>
<dbReference type="PANTHER" id="PTHR32108">
    <property type="entry name" value="DNA-DIRECTED RNA POLYMERASE SUBUNIT ALPHA"/>
    <property type="match status" value="1"/>
</dbReference>
<name>A0A371FX19_MUCPR</name>
<organism evidence="2 3">
    <name type="scientific">Mucuna pruriens</name>
    <name type="common">Velvet bean</name>
    <name type="synonym">Dolichos pruriens</name>
    <dbReference type="NCBI Taxonomy" id="157652"/>
    <lineage>
        <taxon>Eukaryota</taxon>
        <taxon>Viridiplantae</taxon>
        <taxon>Streptophyta</taxon>
        <taxon>Embryophyta</taxon>
        <taxon>Tracheophyta</taxon>
        <taxon>Spermatophyta</taxon>
        <taxon>Magnoliopsida</taxon>
        <taxon>eudicotyledons</taxon>
        <taxon>Gunneridae</taxon>
        <taxon>Pentapetalae</taxon>
        <taxon>rosids</taxon>
        <taxon>fabids</taxon>
        <taxon>Fabales</taxon>
        <taxon>Fabaceae</taxon>
        <taxon>Papilionoideae</taxon>
        <taxon>50 kb inversion clade</taxon>
        <taxon>NPAAA clade</taxon>
        <taxon>indigoferoid/millettioid clade</taxon>
        <taxon>Phaseoleae</taxon>
        <taxon>Mucuna</taxon>
    </lineage>
</organism>
<feature type="compositionally biased region" description="Basic and acidic residues" evidence="1">
    <location>
        <begin position="163"/>
        <end position="172"/>
    </location>
</feature>
<feature type="region of interest" description="Disordered" evidence="1">
    <location>
        <begin position="146"/>
        <end position="194"/>
    </location>
</feature>
<protein>
    <submittedName>
        <fullName evidence="2">Uncharacterized protein</fullName>
    </submittedName>
</protein>
<gene>
    <name evidence="2" type="ORF">CR513_36280</name>
</gene>
<feature type="non-terminal residue" evidence="2">
    <location>
        <position position="1"/>
    </location>
</feature>
<reference evidence="2" key="1">
    <citation type="submission" date="2018-05" db="EMBL/GenBank/DDBJ databases">
        <title>Draft genome of Mucuna pruriens seed.</title>
        <authorList>
            <person name="Nnadi N.E."/>
            <person name="Vos R."/>
            <person name="Hasami M.H."/>
            <person name="Devisetty U.K."/>
            <person name="Aguiy J.C."/>
        </authorList>
    </citation>
    <scope>NUCLEOTIDE SEQUENCE [LARGE SCALE GENOMIC DNA]</scope>
    <source>
        <strain evidence="2">JCA_2017</strain>
    </source>
</reference>
<dbReference type="PANTHER" id="PTHR32108:SF9">
    <property type="entry name" value="REVERSE TRANSCRIPTASE RNASE H-LIKE DOMAIN-CONTAINING PROTEIN"/>
    <property type="match status" value="1"/>
</dbReference>
<accession>A0A371FX19</accession>
<comment type="caution">
    <text evidence="2">The sequence shown here is derived from an EMBL/GenBank/DDBJ whole genome shotgun (WGS) entry which is preliminary data.</text>
</comment>
<evidence type="ECO:0000256" key="1">
    <source>
        <dbReference type="SAM" id="MobiDB-lite"/>
    </source>
</evidence>
<dbReference type="Proteomes" id="UP000257109">
    <property type="component" value="Unassembled WGS sequence"/>
</dbReference>
<keyword evidence="3" id="KW-1185">Reference proteome</keyword>
<dbReference type="EMBL" id="QJKJ01007521">
    <property type="protein sequence ID" value="RDX82879.1"/>
    <property type="molecule type" value="Genomic_DNA"/>
</dbReference>
<dbReference type="OrthoDB" id="1433911at2759"/>
<sequence length="360" mass="40405">MEKEMVTMFIDTLRAPYYDKVVGNVASNFMYLMVVGERIELGIRRGKLTQASNNVSFSRKPVLEKKKGKTNASRHKKATKDAGLNSHKLVEIIPLKPLKPPYLRSYDPNAKCDYHGRAIGHATKRCWSLKHKVQDLLDGGLLGFQDQGPNRRGNKCNKPRKQGRVEGAKEEDATGCTTDSTHWMEEGTHSSQLREATTTSMAYIEGNGNPRPKTLIIHYNSASKPRVPFIIQVLAKPVYNNNIVSWRYPAGETTTPPAMKDNPVLEVTNIARIGGVTRSGRIFAPESLQNKDLVHAKKEKAPKTPKRIVMDGEGTKFLKLIHHSEYEMLDQLHKTPARVSLLSLLINSKGHRNLLLKVLK</sequence>